<accession>A0A5N5HZ64</accession>
<comment type="caution">
    <text evidence="1">The sequence shown here is derived from an EMBL/GenBank/DDBJ whole genome shotgun (WGS) entry which is preliminary data.</text>
</comment>
<reference evidence="2" key="2">
    <citation type="submission" date="2019-10" db="EMBL/GenBank/DDBJ databases">
        <title>A de novo genome assembly of a pear dwarfing rootstock.</title>
        <authorList>
            <person name="Wang F."/>
            <person name="Wang J."/>
            <person name="Li S."/>
            <person name="Zhang Y."/>
            <person name="Fang M."/>
            <person name="Ma L."/>
            <person name="Zhao Y."/>
            <person name="Jiang S."/>
        </authorList>
    </citation>
    <scope>NUCLEOTIDE SEQUENCE [LARGE SCALE GENOMIC DNA]</scope>
</reference>
<reference evidence="1 2" key="3">
    <citation type="submission" date="2019-11" db="EMBL/GenBank/DDBJ databases">
        <title>A de novo genome assembly of a pear dwarfing rootstock.</title>
        <authorList>
            <person name="Wang F."/>
            <person name="Wang J."/>
            <person name="Li S."/>
            <person name="Zhang Y."/>
            <person name="Fang M."/>
            <person name="Ma L."/>
            <person name="Zhao Y."/>
            <person name="Jiang S."/>
        </authorList>
    </citation>
    <scope>NUCLEOTIDE SEQUENCE [LARGE SCALE GENOMIC DNA]</scope>
    <source>
        <strain evidence="1">S2</strain>
        <tissue evidence="1">Leaf</tissue>
    </source>
</reference>
<sequence>MMMNSGETVKYNSSLDVFGQEISTVGVPSLSTQLPKELALWLVVGLLRWDAARGGHS</sequence>
<dbReference type="Proteomes" id="UP000327157">
    <property type="component" value="Chromosome 6"/>
</dbReference>
<organism evidence="1 2">
    <name type="scientific">Pyrus ussuriensis x Pyrus communis</name>
    <dbReference type="NCBI Taxonomy" id="2448454"/>
    <lineage>
        <taxon>Eukaryota</taxon>
        <taxon>Viridiplantae</taxon>
        <taxon>Streptophyta</taxon>
        <taxon>Embryophyta</taxon>
        <taxon>Tracheophyta</taxon>
        <taxon>Spermatophyta</taxon>
        <taxon>Magnoliopsida</taxon>
        <taxon>eudicotyledons</taxon>
        <taxon>Gunneridae</taxon>
        <taxon>Pentapetalae</taxon>
        <taxon>rosids</taxon>
        <taxon>fabids</taxon>
        <taxon>Rosales</taxon>
        <taxon>Rosaceae</taxon>
        <taxon>Amygdaloideae</taxon>
        <taxon>Maleae</taxon>
        <taxon>Pyrus</taxon>
    </lineage>
</organism>
<keyword evidence="2" id="KW-1185">Reference proteome</keyword>
<evidence type="ECO:0000313" key="1">
    <source>
        <dbReference type="EMBL" id="KAB2632838.1"/>
    </source>
</evidence>
<protein>
    <submittedName>
        <fullName evidence="1">Uncharacterized protein</fullName>
    </submittedName>
</protein>
<dbReference type="AlphaFoldDB" id="A0A5N5HZ64"/>
<gene>
    <name evidence="1" type="ORF">D8674_029085</name>
</gene>
<dbReference type="EMBL" id="SMOL01000120">
    <property type="protein sequence ID" value="KAB2632838.1"/>
    <property type="molecule type" value="Genomic_DNA"/>
</dbReference>
<reference evidence="1 2" key="1">
    <citation type="submission" date="2019-09" db="EMBL/GenBank/DDBJ databases">
        <authorList>
            <person name="Ou C."/>
        </authorList>
    </citation>
    <scope>NUCLEOTIDE SEQUENCE [LARGE SCALE GENOMIC DNA]</scope>
    <source>
        <strain evidence="1">S2</strain>
        <tissue evidence="1">Leaf</tissue>
    </source>
</reference>
<proteinExistence type="predicted"/>
<evidence type="ECO:0000313" key="2">
    <source>
        <dbReference type="Proteomes" id="UP000327157"/>
    </source>
</evidence>
<name>A0A5N5HZ64_9ROSA</name>